<organism evidence="2 3">
    <name type="scientific">Elysia crispata</name>
    <name type="common">lettuce slug</name>
    <dbReference type="NCBI Taxonomy" id="231223"/>
    <lineage>
        <taxon>Eukaryota</taxon>
        <taxon>Metazoa</taxon>
        <taxon>Spiralia</taxon>
        <taxon>Lophotrochozoa</taxon>
        <taxon>Mollusca</taxon>
        <taxon>Gastropoda</taxon>
        <taxon>Heterobranchia</taxon>
        <taxon>Euthyneura</taxon>
        <taxon>Panpulmonata</taxon>
        <taxon>Sacoglossa</taxon>
        <taxon>Placobranchoidea</taxon>
        <taxon>Plakobranchidae</taxon>
        <taxon>Elysia</taxon>
    </lineage>
</organism>
<gene>
    <name evidence="2" type="ORF">RRG08_010124</name>
</gene>
<evidence type="ECO:0000313" key="3">
    <source>
        <dbReference type="Proteomes" id="UP001283361"/>
    </source>
</evidence>
<dbReference type="EMBL" id="JAWDGP010004833">
    <property type="protein sequence ID" value="KAK3761801.1"/>
    <property type="molecule type" value="Genomic_DNA"/>
</dbReference>
<name>A0AAE0Z479_9GAST</name>
<proteinExistence type="predicted"/>
<sequence length="70" mass="8335">MPKRKSSIGRSTPQTRRQRAAIDVESTQDRLNRLERNIATTRLARDVESQEERESRLQRNRLAMHHLNLR</sequence>
<keyword evidence="3" id="KW-1185">Reference proteome</keyword>
<protein>
    <submittedName>
        <fullName evidence="2">Uncharacterized protein</fullName>
    </submittedName>
</protein>
<reference evidence="2" key="1">
    <citation type="journal article" date="2023" name="G3 (Bethesda)">
        <title>A reference genome for the long-term kleptoplast-retaining sea slug Elysia crispata morphotype clarki.</title>
        <authorList>
            <person name="Eastman K.E."/>
            <person name="Pendleton A.L."/>
            <person name="Shaikh M.A."/>
            <person name="Suttiyut T."/>
            <person name="Ogas R."/>
            <person name="Tomko P."/>
            <person name="Gavelis G."/>
            <person name="Widhalm J.R."/>
            <person name="Wisecaver J.H."/>
        </authorList>
    </citation>
    <scope>NUCLEOTIDE SEQUENCE</scope>
    <source>
        <strain evidence="2">ECLA1</strain>
    </source>
</reference>
<evidence type="ECO:0000313" key="2">
    <source>
        <dbReference type="EMBL" id="KAK3761801.1"/>
    </source>
</evidence>
<feature type="region of interest" description="Disordered" evidence="1">
    <location>
        <begin position="46"/>
        <end position="70"/>
    </location>
</feature>
<feature type="compositionally biased region" description="Basic and acidic residues" evidence="1">
    <location>
        <begin position="46"/>
        <end position="57"/>
    </location>
</feature>
<comment type="caution">
    <text evidence="2">The sequence shown here is derived from an EMBL/GenBank/DDBJ whole genome shotgun (WGS) entry which is preliminary data.</text>
</comment>
<evidence type="ECO:0000256" key="1">
    <source>
        <dbReference type="SAM" id="MobiDB-lite"/>
    </source>
</evidence>
<dbReference type="Proteomes" id="UP001283361">
    <property type="component" value="Unassembled WGS sequence"/>
</dbReference>
<dbReference type="AlphaFoldDB" id="A0AAE0Z479"/>
<feature type="compositionally biased region" description="Basic residues" evidence="1">
    <location>
        <begin position="58"/>
        <end position="70"/>
    </location>
</feature>
<accession>A0AAE0Z479</accession>
<feature type="region of interest" description="Disordered" evidence="1">
    <location>
        <begin position="1"/>
        <end position="21"/>
    </location>
</feature>